<evidence type="ECO:0000256" key="6">
    <source>
        <dbReference type="ARBA" id="ARBA00023002"/>
    </source>
</evidence>
<dbReference type="GO" id="GO:0005829">
    <property type="term" value="C:cytosol"/>
    <property type="evidence" value="ECO:0007669"/>
    <property type="project" value="TreeGrafter"/>
</dbReference>
<dbReference type="FunFam" id="3.40.430.10:FF:000001">
    <property type="entry name" value="Dihydrofolate reductase"/>
    <property type="match status" value="1"/>
</dbReference>
<dbReference type="CDD" id="cd00209">
    <property type="entry name" value="DHFR"/>
    <property type="match status" value="1"/>
</dbReference>
<evidence type="ECO:0000256" key="8">
    <source>
        <dbReference type="PIRNR" id="PIRNR000194"/>
    </source>
</evidence>
<keyword evidence="12" id="KW-1185">Reference proteome</keyword>
<evidence type="ECO:0000313" key="11">
    <source>
        <dbReference type="EMBL" id="QKQ24518.1"/>
    </source>
</evidence>
<dbReference type="RefSeq" id="WP_174605955.1">
    <property type="nucleotide sequence ID" value="NZ_CP054490.1"/>
</dbReference>
<dbReference type="SUPFAM" id="SSF53597">
    <property type="entry name" value="Dihydrofolate reductase-like"/>
    <property type="match status" value="1"/>
</dbReference>
<evidence type="ECO:0000256" key="2">
    <source>
        <dbReference type="ARBA" id="ARBA00009539"/>
    </source>
</evidence>
<evidence type="ECO:0000256" key="3">
    <source>
        <dbReference type="ARBA" id="ARBA00012856"/>
    </source>
</evidence>
<dbReference type="GO" id="GO:0004146">
    <property type="term" value="F:dihydrofolate reductase activity"/>
    <property type="evidence" value="ECO:0007669"/>
    <property type="project" value="UniProtKB-EC"/>
</dbReference>
<dbReference type="GO" id="GO:0046655">
    <property type="term" value="P:folic acid metabolic process"/>
    <property type="evidence" value="ECO:0007669"/>
    <property type="project" value="TreeGrafter"/>
</dbReference>
<dbReference type="GO" id="GO:0006730">
    <property type="term" value="P:one-carbon metabolic process"/>
    <property type="evidence" value="ECO:0007669"/>
    <property type="project" value="UniProtKB-KW"/>
</dbReference>
<dbReference type="InterPro" id="IPR024072">
    <property type="entry name" value="DHFR-like_dom_sf"/>
</dbReference>
<comment type="similarity">
    <text evidence="2 8 9">Belongs to the dihydrofolate reductase family.</text>
</comment>
<keyword evidence="4 8" id="KW-0554">One-carbon metabolism</keyword>
<dbReference type="EC" id="1.5.1.3" evidence="3 8"/>
<comment type="pathway">
    <text evidence="1 8">Cofactor biosynthesis; tetrahydrofolate biosynthesis; 5,6,7,8-tetrahydrofolate from 7,8-dihydrofolate: step 1/1.</text>
</comment>
<comment type="function">
    <text evidence="7 8">Key enzyme in folate metabolism. Catalyzes an essential reaction for de novo glycine and purine synthesis, and for DNA precursor synthesis.</text>
</comment>
<dbReference type="Pfam" id="PF00186">
    <property type="entry name" value="DHFR_1"/>
    <property type="match status" value="1"/>
</dbReference>
<dbReference type="InterPro" id="IPR012259">
    <property type="entry name" value="DHFR"/>
</dbReference>
<gene>
    <name evidence="11" type="ORF">HUE58_05275</name>
</gene>
<feature type="domain" description="DHFR" evidence="10">
    <location>
        <begin position="2"/>
        <end position="159"/>
    </location>
</feature>
<evidence type="ECO:0000313" key="12">
    <source>
        <dbReference type="Proteomes" id="UP000509429"/>
    </source>
</evidence>
<dbReference type="EMBL" id="CP054490">
    <property type="protein sequence ID" value="QKQ24518.1"/>
    <property type="molecule type" value="Genomic_DNA"/>
</dbReference>
<dbReference type="PANTHER" id="PTHR48069:SF3">
    <property type="entry name" value="DIHYDROFOLATE REDUCTASE"/>
    <property type="match status" value="1"/>
</dbReference>
<evidence type="ECO:0000256" key="1">
    <source>
        <dbReference type="ARBA" id="ARBA00004903"/>
    </source>
</evidence>
<evidence type="ECO:0000256" key="5">
    <source>
        <dbReference type="ARBA" id="ARBA00022857"/>
    </source>
</evidence>
<dbReference type="KEGG" id="reo:HUE58_05275"/>
<dbReference type="GO" id="GO:0046452">
    <property type="term" value="P:dihydrofolate metabolic process"/>
    <property type="evidence" value="ECO:0007669"/>
    <property type="project" value="TreeGrafter"/>
</dbReference>
<dbReference type="PROSITE" id="PS51330">
    <property type="entry name" value="DHFR_2"/>
    <property type="match status" value="1"/>
</dbReference>
<dbReference type="InterPro" id="IPR001796">
    <property type="entry name" value="DHFR_dom"/>
</dbReference>
<proteinExistence type="inferred from homology"/>
<dbReference type="PANTHER" id="PTHR48069">
    <property type="entry name" value="DIHYDROFOLATE REDUCTASE"/>
    <property type="match status" value="1"/>
</dbReference>
<reference evidence="11 12" key="1">
    <citation type="submission" date="2020-05" db="EMBL/GenBank/DDBJ databases">
        <title>Horizontal transmission and recombination maintain forever young bacterial symbiont genomes.</title>
        <authorList>
            <person name="Russell S.L."/>
            <person name="Pepper-Tunick E."/>
            <person name="Svedberg J."/>
            <person name="Byrne A."/>
            <person name="Ruelas Castillo J."/>
            <person name="Vollmers C."/>
            <person name="Beinart R.A."/>
            <person name="Corbett-Detig R."/>
        </authorList>
    </citation>
    <scope>NUCLEOTIDE SEQUENCE [LARGE SCALE GENOMIC DNA]</scope>
    <source>
        <strain evidence="11">JDF_Ridge</strain>
    </source>
</reference>
<dbReference type="GO" id="GO:0046654">
    <property type="term" value="P:tetrahydrofolate biosynthetic process"/>
    <property type="evidence" value="ECO:0007669"/>
    <property type="project" value="UniProtKB-UniPathway"/>
</dbReference>
<dbReference type="Proteomes" id="UP000509429">
    <property type="component" value="Chromosome"/>
</dbReference>
<dbReference type="InterPro" id="IPR017925">
    <property type="entry name" value="DHFR_CS"/>
</dbReference>
<accession>A0A6N0HQH2</accession>
<dbReference type="GO" id="GO:0070401">
    <property type="term" value="F:NADP+ binding"/>
    <property type="evidence" value="ECO:0007669"/>
    <property type="project" value="UniProtKB-ARBA"/>
</dbReference>
<evidence type="ECO:0000256" key="7">
    <source>
        <dbReference type="ARBA" id="ARBA00025067"/>
    </source>
</evidence>
<dbReference type="PIRSF" id="PIRSF000194">
    <property type="entry name" value="DHFR"/>
    <property type="match status" value="1"/>
</dbReference>
<evidence type="ECO:0000259" key="10">
    <source>
        <dbReference type="PROSITE" id="PS51330"/>
    </source>
</evidence>
<dbReference type="AlphaFoldDB" id="A0A6N0HQH2"/>
<evidence type="ECO:0000256" key="9">
    <source>
        <dbReference type="RuleBase" id="RU004474"/>
    </source>
</evidence>
<sequence>MKLSIIVAMDDNQLIGKNNALPWHLPADLAYFKKATTGKVVLVGRKTYDSIGKPLPNRRNIIVSRNTKFKADGCEVVGSINAALSLANGDELMVMGGASFYEQMIDRIDRLYITEVKDKFEGDAYFPEFDRTQFVEFSRESHQADEKNPHIYDFVVLQRKMHWGEV</sequence>
<dbReference type="UniPathway" id="UPA00077">
    <property type="reaction ID" value="UER00158"/>
</dbReference>
<dbReference type="PRINTS" id="PR00070">
    <property type="entry name" value="DHFR"/>
</dbReference>
<evidence type="ECO:0000256" key="4">
    <source>
        <dbReference type="ARBA" id="ARBA00022563"/>
    </source>
</evidence>
<dbReference type="Gene3D" id="3.40.430.10">
    <property type="entry name" value="Dihydrofolate Reductase, subunit A"/>
    <property type="match status" value="1"/>
</dbReference>
<keyword evidence="6 8" id="KW-0560">Oxidoreductase</keyword>
<organism evidence="11 12">
    <name type="scientific">Candidatus Ruthia endofausta</name>
    <dbReference type="NCBI Taxonomy" id="2738852"/>
    <lineage>
        <taxon>Bacteria</taxon>
        <taxon>Pseudomonadati</taxon>
        <taxon>Pseudomonadota</taxon>
        <taxon>Gammaproteobacteria</taxon>
        <taxon>Candidatus Pseudothioglobaceae</taxon>
        <taxon>Candidatus Ruthturnera</taxon>
    </lineage>
</organism>
<name>A0A6N0HQH2_9GAMM</name>
<protein>
    <recommendedName>
        <fullName evidence="3 8">Dihydrofolate reductase</fullName>
        <ecNumber evidence="3 8">1.5.1.3</ecNumber>
    </recommendedName>
</protein>
<comment type="catalytic activity">
    <reaction evidence="8">
        <text>(6S)-5,6,7,8-tetrahydrofolate + NADP(+) = 7,8-dihydrofolate + NADPH + H(+)</text>
        <dbReference type="Rhea" id="RHEA:15009"/>
        <dbReference type="ChEBI" id="CHEBI:15378"/>
        <dbReference type="ChEBI" id="CHEBI:57451"/>
        <dbReference type="ChEBI" id="CHEBI:57453"/>
        <dbReference type="ChEBI" id="CHEBI:57783"/>
        <dbReference type="ChEBI" id="CHEBI:58349"/>
        <dbReference type="EC" id="1.5.1.3"/>
    </reaction>
</comment>
<keyword evidence="5 8" id="KW-0521">NADP</keyword>
<dbReference type="PROSITE" id="PS00075">
    <property type="entry name" value="DHFR_1"/>
    <property type="match status" value="1"/>
</dbReference>